<dbReference type="OMA" id="IFITSIM"/>
<comment type="caution">
    <text evidence="4">The sequence shown here is derived from an EMBL/GenBank/DDBJ whole genome shotgun (WGS) entry which is preliminary data.</text>
</comment>
<dbReference type="Gene3D" id="1.25.40.10">
    <property type="entry name" value="Tetratricopeptide repeat domain"/>
    <property type="match status" value="1"/>
</dbReference>
<protein>
    <recommendedName>
        <fullName evidence="2">Mitochondrial 15S rRNA processing factor CCM1</fullName>
    </recommendedName>
</protein>
<evidence type="ECO:0000313" key="5">
    <source>
        <dbReference type="Proteomes" id="UP000449547"/>
    </source>
</evidence>
<dbReference type="InterPro" id="IPR011990">
    <property type="entry name" value="TPR-like_helical_dom_sf"/>
</dbReference>
<comment type="subcellular location">
    <subcellularLocation>
        <location evidence="1">Mitochondrion</location>
    </subcellularLocation>
</comment>
<dbReference type="AlphaFoldDB" id="A0A642UZD3"/>
<evidence type="ECO:0000256" key="1">
    <source>
        <dbReference type="ARBA" id="ARBA00004173"/>
    </source>
</evidence>
<dbReference type="InterPro" id="IPR050667">
    <property type="entry name" value="PPR-containing_protein"/>
</dbReference>
<feature type="repeat" description="PPR" evidence="3">
    <location>
        <begin position="320"/>
        <end position="354"/>
    </location>
</feature>
<dbReference type="InterPro" id="IPR002885">
    <property type="entry name" value="PPR_rpt"/>
</dbReference>
<reference evidence="4 5" key="1">
    <citation type="submission" date="2019-07" db="EMBL/GenBank/DDBJ databases">
        <title>Genome assembly of two rare yeast pathogens: Diutina rugosa and Trichomonascus ciferrii.</title>
        <authorList>
            <person name="Mixao V."/>
            <person name="Saus E."/>
            <person name="Hansen A."/>
            <person name="Lass-Flor C."/>
            <person name="Gabaldon T."/>
        </authorList>
    </citation>
    <scope>NUCLEOTIDE SEQUENCE [LARGE SCALE GENOMIC DNA]</scope>
    <source>
        <strain evidence="4 5">CBS 613</strain>
    </source>
</reference>
<dbReference type="OrthoDB" id="185373at2759"/>
<evidence type="ECO:0000256" key="3">
    <source>
        <dbReference type="PROSITE-ProRule" id="PRU00708"/>
    </source>
</evidence>
<dbReference type="VEuPathDB" id="FungiDB:DIURU_000263"/>
<dbReference type="GeneID" id="54778916"/>
<gene>
    <name evidence="4" type="ORF">DIURU_000263</name>
</gene>
<proteinExistence type="predicted"/>
<organism evidence="4 5">
    <name type="scientific">Diutina rugosa</name>
    <name type="common">Yeast</name>
    <name type="synonym">Candida rugosa</name>
    <dbReference type="NCBI Taxonomy" id="5481"/>
    <lineage>
        <taxon>Eukaryota</taxon>
        <taxon>Fungi</taxon>
        <taxon>Dikarya</taxon>
        <taxon>Ascomycota</taxon>
        <taxon>Saccharomycotina</taxon>
        <taxon>Pichiomycetes</taxon>
        <taxon>Debaryomycetaceae</taxon>
        <taxon>Diutina</taxon>
    </lineage>
</organism>
<accession>A0A642UZD3</accession>
<dbReference type="PROSITE" id="PS51375">
    <property type="entry name" value="PPR"/>
    <property type="match status" value="1"/>
</dbReference>
<dbReference type="PANTHER" id="PTHR47939:SF1">
    <property type="entry name" value="OS04G0684500 PROTEIN"/>
    <property type="match status" value="1"/>
</dbReference>
<dbReference type="RefSeq" id="XP_034014979.1">
    <property type="nucleotide sequence ID" value="XM_034155302.1"/>
</dbReference>
<evidence type="ECO:0000313" key="4">
    <source>
        <dbReference type="EMBL" id="KAA8908294.1"/>
    </source>
</evidence>
<dbReference type="PANTHER" id="PTHR47939">
    <property type="entry name" value="MEMBRANE-ASSOCIATED SALT-INDUCIBLE PROTEIN-LIKE"/>
    <property type="match status" value="1"/>
</dbReference>
<dbReference type="Proteomes" id="UP000449547">
    <property type="component" value="Unassembled WGS sequence"/>
</dbReference>
<keyword evidence="5" id="KW-1185">Reference proteome</keyword>
<dbReference type="GO" id="GO:0005739">
    <property type="term" value="C:mitochondrion"/>
    <property type="evidence" value="ECO:0007669"/>
    <property type="project" value="UniProtKB-SubCell"/>
</dbReference>
<sequence length="1037" mass="119450">MYTPRASAFVPRQWHDAIATTPRLWHQEIYSQEQIKQAASSLRMMVAIAYLHRDASVLEAAVSAWQAVHRRHHKSPSCHELCKRLSKSAADLEAVLLDQGQLETAASLFGDDLTQKYGTAKLEPWNIAKIVKDASVDIDQRRRLINMAVLSKKVGTNRILPHQYLSWVEAAEDDNWSLPYTYHHSLRIIAMPPPASTRFLEYADLLTSYFGPHRDTQCGAFITSCMQALAPIQSHAVLNYWQYKLRRLPDHVTPEDLRLAMEALADLKSDEKVLQLYDHHPELHDDCQIDVLLQITADNRDWSRLQAQFEDMYGRKNLPHVVHYTMVMRALASMGAVAEVEQLYQQLGERQLKPTPEIFAARISAALNDGDWSRALAVFDEYVACDHSSPYAQAYLYHKLMAYQFKMAEPEKGWRFFQDALTRQQSDENIRLVNTHTLKLAIRYFATNFRADYIEVIAQLVNSHPEFAVETVRLAMVDAYIQLGQFQLAKQWVDDAHMSSSPPWSRPPVYAAQVKVMRMDPTEYTHRQLRQITAAFTRIKTKEPVTINLRALSPVKRSKLYMELIKWLISRREIDNALSVLKLAQRHEVVSESHYIPFLKHFSMSNDYAQQQRVIHMYREMNAARITMTTTAYVPLMRAVAYLDHREGNFANSFKLFASIFEMKGIKVEGTSYTKINPTKPLILSTSDMLHLCQLISIYVTASGKVNSLKLLVNFLDLIKREPHAQPLHDIRIKMAVYKEMMKVLEPGDGKEKVNANAWRDLDKQISRYADTYPFPGTIIVPKVLSDYARWLVGITKDTVTVETVYRLYQQGVHLGGVLYNILFTRFLNGSTSPAQLDYILEMVESDMAPASQTQHRLRKMYHYLYHKAVVVLAARGADFSKFGPLNDYYGVDAESLPRGPRANAKVALRQFVEAFNQVKAHVSPTRDDPEWVLRNPGRYFNPEKIVPTPHRLSDSLNQALWHALHTHMPTTTHWFAAMDRYPETIDHMLQWHDSRSRVKRYRAATDDIRPPAGPESYRQRLSRNKQVLRFVKGKKS</sequence>
<evidence type="ECO:0000256" key="2">
    <source>
        <dbReference type="ARBA" id="ARBA00044527"/>
    </source>
</evidence>
<name>A0A642UZD3_DIURU</name>
<dbReference type="EMBL" id="SWFT01000009">
    <property type="protein sequence ID" value="KAA8908294.1"/>
    <property type="molecule type" value="Genomic_DNA"/>
</dbReference>